<dbReference type="SMART" id="SM00267">
    <property type="entry name" value="GGDEF"/>
    <property type="match status" value="1"/>
</dbReference>
<dbReference type="PANTHER" id="PTHR45138:SF9">
    <property type="entry name" value="DIGUANYLATE CYCLASE DGCM-RELATED"/>
    <property type="match status" value="1"/>
</dbReference>
<dbReference type="InterPro" id="IPR000160">
    <property type="entry name" value="GGDEF_dom"/>
</dbReference>
<dbReference type="FunFam" id="3.30.70.270:FF:000001">
    <property type="entry name" value="Diguanylate cyclase domain protein"/>
    <property type="match status" value="1"/>
</dbReference>
<name>A0A1G2CBH9_9BACT</name>
<proteinExistence type="predicted"/>
<reference evidence="2 3" key="1">
    <citation type="journal article" date="2016" name="Nat. Commun.">
        <title>Thousands of microbial genomes shed light on interconnected biogeochemical processes in an aquifer system.</title>
        <authorList>
            <person name="Anantharaman K."/>
            <person name="Brown C.T."/>
            <person name="Hug L.A."/>
            <person name="Sharon I."/>
            <person name="Castelle C.J."/>
            <person name="Probst A.J."/>
            <person name="Thomas B.C."/>
            <person name="Singh A."/>
            <person name="Wilkins M.J."/>
            <person name="Karaoz U."/>
            <person name="Brodie E.L."/>
            <person name="Williams K.H."/>
            <person name="Hubbard S.S."/>
            <person name="Banfield J.F."/>
        </authorList>
    </citation>
    <scope>NUCLEOTIDE SEQUENCE [LARGE SCALE GENOMIC DNA]</scope>
</reference>
<dbReference type="PROSITE" id="PS50887">
    <property type="entry name" value="GGDEF"/>
    <property type="match status" value="1"/>
</dbReference>
<accession>A0A1G2CBH9</accession>
<dbReference type="GO" id="GO:0052621">
    <property type="term" value="F:diguanylate cyclase activity"/>
    <property type="evidence" value="ECO:0007669"/>
    <property type="project" value="TreeGrafter"/>
</dbReference>
<dbReference type="InterPro" id="IPR043128">
    <property type="entry name" value="Rev_trsase/Diguanyl_cyclase"/>
</dbReference>
<dbReference type="InterPro" id="IPR029787">
    <property type="entry name" value="Nucleotide_cyclase"/>
</dbReference>
<dbReference type="Gene3D" id="3.30.70.270">
    <property type="match status" value="1"/>
</dbReference>
<evidence type="ECO:0000313" key="3">
    <source>
        <dbReference type="Proteomes" id="UP000179059"/>
    </source>
</evidence>
<feature type="domain" description="GGDEF" evidence="1">
    <location>
        <begin position="87"/>
        <end position="222"/>
    </location>
</feature>
<dbReference type="CDD" id="cd01949">
    <property type="entry name" value="GGDEF"/>
    <property type="match status" value="1"/>
</dbReference>
<dbReference type="PANTHER" id="PTHR45138">
    <property type="entry name" value="REGULATORY COMPONENTS OF SENSORY TRANSDUCTION SYSTEM"/>
    <property type="match status" value="1"/>
</dbReference>
<dbReference type="Pfam" id="PF00990">
    <property type="entry name" value="GGDEF"/>
    <property type="match status" value="1"/>
</dbReference>
<dbReference type="InterPro" id="IPR050469">
    <property type="entry name" value="Diguanylate_Cyclase"/>
</dbReference>
<dbReference type="NCBIfam" id="TIGR00254">
    <property type="entry name" value="GGDEF"/>
    <property type="match status" value="1"/>
</dbReference>
<comment type="caution">
    <text evidence="2">The sequence shown here is derived from an EMBL/GenBank/DDBJ whole genome shotgun (WGS) entry which is preliminary data.</text>
</comment>
<protein>
    <recommendedName>
        <fullName evidence="1">GGDEF domain-containing protein</fullName>
    </recommendedName>
</protein>
<organism evidence="2 3">
    <name type="scientific">Candidatus Liptonbacteria bacterium RIFCSPHIGHO2_01_FULL_57_28</name>
    <dbReference type="NCBI Taxonomy" id="1798647"/>
    <lineage>
        <taxon>Bacteria</taxon>
        <taxon>Candidatus Liptoniibacteriota</taxon>
    </lineage>
</organism>
<dbReference type="AlphaFoldDB" id="A0A1G2CBH9"/>
<sequence length="222" mass="24902">MEKGSKRSYEAPKLERIEGAAAKVVGHLLNQSEDLKKKNVELERLSTIDALTGIANRRGFDEAVRRMIAAIPPKGIDKNKEREYALHRLAIMVVDIDHFKKFNDEYGHAVGDEVLRAVAKNLVEHVREVDLVARWGGEEFIMAFPGADTERILAKFGERKGEKETPARMEVSVAVDGKTYNIQVSGGVAEYQPGEDFQSTFNRADKALYLAKRTGRNRIVGY</sequence>
<dbReference type="EMBL" id="MHKX01000006">
    <property type="protein sequence ID" value="OGY98531.1"/>
    <property type="molecule type" value="Genomic_DNA"/>
</dbReference>
<evidence type="ECO:0000259" key="1">
    <source>
        <dbReference type="PROSITE" id="PS50887"/>
    </source>
</evidence>
<dbReference type="STRING" id="1798647.A2855_00860"/>
<dbReference type="SUPFAM" id="SSF55073">
    <property type="entry name" value="Nucleotide cyclase"/>
    <property type="match status" value="1"/>
</dbReference>
<evidence type="ECO:0000313" key="2">
    <source>
        <dbReference type="EMBL" id="OGY98531.1"/>
    </source>
</evidence>
<gene>
    <name evidence="2" type="ORF">A2855_00860</name>
</gene>
<dbReference type="Proteomes" id="UP000179059">
    <property type="component" value="Unassembled WGS sequence"/>
</dbReference>